<dbReference type="RefSeq" id="WP_039870443.1">
    <property type="nucleotide sequence ID" value="NZ_BPTR01000001.1"/>
</dbReference>
<accession>A0AA37HX62</accession>
<proteinExistence type="predicted"/>
<gene>
    <name evidence="1" type="ORF">PRRU23_10640</name>
</gene>
<evidence type="ECO:0000313" key="2">
    <source>
        <dbReference type="Proteomes" id="UP000887043"/>
    </source>
</evidence>
<protein>
    <submittedName>
        <fullName evidence="1">Uncharacterized protein</fullName>
    </submittedName>
</protein>
<dbReference type="AlphaFoldDB" id="A0AA37HX62"/>
<evidence type="ECO:0000313" key="1">
    <source>
        <dbReference type="EMBL" id="GJG27364.1"/>
    </source>
</evidence>
<sequence length="123" mass="13860">MRKVNPLEPQKIITMMIFLMSICTKVYAQSPYAMFGDNSKMLEANRESVPSIYRVGVQSTNGVNLYADFDMNKGLATLYDTEGNILRQDSIGENTKAINFTYGNQKSNNIVNCSIYSFLTISF</sequence>
<reference evidence="1" key="1">
    <citation type="submission" date="2021-08" db="EMBL/GenBank/DDBJ databases">
        <title>Prevotella lacticifex sp. nov., isolated from rumen of cow.</title>
        <authorList>
            <person name="Shinkai T."/>
            <person name="Ikeyama N."/>
            <person name="Kumagai M."/>
            <person name="Ohmori H."/>
            <person name="Sakamoto M."/>
            <person name="Ohkuma M."/>
            <person name="Mitsumori M."/>
        </authorList>
    </citation>
    <scope>NUCLEOTIDE SEQUENCE</scope>
    <source>
        <strain evidence="1">DSM 11371</strain>
    </source>
</reference>
<comment type="caution">
    <text evidence="1">The sequence shown here is derived from an EMBL/GenBank/DDBJ whole genome shotgun (WGS) entry which is preliminary data.</text>
</comment>
<name>A0AA37HX62_SEGBR</name>
<organism evidence="1 2">
    <name type="scientific">Segatella bryantii</name>
    <name type="common">Prevotella bryantii</name>
    <dbReference type="NCBI Taxonomy" id="77095"/>
    <lineage>
        <taxon>Bacteria</taxon>
        <taxon>Pseudomonadati</taxon>
        <taxon>Bacteroidota</taxon>
        <taxon>Bacteroidia</taxon>
        <taxon>Bacteroidales</taxon>
        <taxon>Prevotellaceae</taxon>
        <taxon>Segatella</taxon>
    </lineage>
</organism>
<dbReference type="EMBL" id="BPTR01000001">
    <property type="protein sequence ID" value="GJG27364.1"/>
    <property type="molecule type" value="Genomic_DNA"/>
</dbReference>
<dbReference type="Proteomes" id="UP000887043">
    <property type="component" value="Unassembled WGS sequence"/>
</dbReference>